<organism evidence="3">
    <name type="scientific">Caenorhabditis brenneri</name>
    <name type="common">Nematode worm</name>
    <dbReference type="NCBI Taxonomy" id="135651"/>
    <lineage>
        <taxon>Eukaryota</taxon>
        <taxon>Metazoa</taxon>
        <taxon>Ecdysozoa</taxon>
        <taxon>Nematoda</taxon>
        <taxon>Chromadorea</taxon>
        <taxon>Rhabditida</taxon>
        <taxon>Rhabditina</taxon>
        <taxon>Rhabditomorpha</taxon>
        <taxon>Rhabditoidea</taxon>
        <taxon>Rhabditidae</taxon>
        <taxon>Peloderinae</taxon>
        <taxon>Caenorhabditis</taxon>
    </lineage>
</organism>
<feature type="compositionally biased region" description="Basic residues" evidence="1">
    <location>
        <begin position="17"/>
        <end position="30"/>
    </location>
</feature>
<dbReference type="EMBL" id="GL379820">
    <property type="protein sequence ID" value="EGT47443.1"/>
    <property type="molecule type" value="Genomic_DNA"/>
</dbReference>
<dbReference type="Proteomes" id="UP000008068">
    <property type="component" value="Unassembled WGS sequence"/>
</dbReference>
<proteinExistence type="predicted"/>
<dbReference type="HOGENOM" id="CLU_706423_0_0_1"/>
<feature type="compositionally biased region" description="Polar residues" evidence="1">
    <location>
        <begin position="79"/>
        <end position="89"/>
    </location>
</feature>
<feature type="compositionally biased region" description="Polar residues" evidence="1">
    <location>
        <begin position="48"/>
        <end position="67"/>
    </location>
</feature>
<reference evidence="3" key="1">
    <citation type="submission" date="2011-07" db="EMBL/GenBank/DDBJ databases">
        <authorList>
            <consortium name="Caenorhabditis brenneri Sequencing and Analysis Consortium"/>
            <person name="Wilson R.K."/>
        </authorList>
    </citation>
    <scope>NUCLEOTIDE SEQUENCE [LARGE SCALE GENOMIC DNA]</scope>
    <source>
        <strain evidence="3">PB2801</strain>
    </source>
</reference>
<feature type="region of interest" description="Disordered" evidence="1">
    <location>
        <begin position="79"/>
        <end position="104"/>
    </location>
</feature>
<accession>G0MYI4</accession>
<evidence type="ECO:0000313" key="2">
    <source>
        <dbReference type="EMBL" id="EGT47443.1"/>
    </source>
</evidence>
<feature type="region of interest" description="Disordered" evidence="1">
    <location>
        <begin position="1"/>
        <end position="67"/>
    </location>
</feature>
<evidence type="ECO:0000313" key="3">
    <source>
        <dbReference type="Proteomes" id="UP000008068"/>
    </source>
</evidence>
<dbReference type="InParanoid" id="G0MYI4"/>
<evidence type="ECO:0000256" key="1">
    <source>
        <dbReference type="SAM" id="MobiDB-lite"/>
    </source>
</evidence>
<protein>
    <submittedName>
        <fullName evidence="2">Uncharacterized protein</fullName>
    </submittedName>
</protein>
<name>G0MYI4_CAEBE</name>
<dbReference type="AlphaFoldDB" id="G0MYI4"/>
<dbReference type="eggNOG" id="ENOG502TKH5">
    <property type="taxonomic scope" value="Eukaryota"/>
</dbReference>
<gene>
    <name evidence="2" type="ORF">CAEBREN_10629</name>
</gene>
<sequence>MGNILRKFHSTREKEAKAKKRKRFFSKKSRTLVTNSEKFQEAERILPESTNQEIAQPTQSLSPQTTAPEIENREIVQQTEAPLTHTNVPESGDEHTDQFTQNPSPPTNAPEIGNHVIVQPTESQLPQTNVPESIMKDSVQLTLSLLPPTNVPENADQDTVPLMQNLSPPSYAPTEQNNRILEADASFIEHSRTTSNGLLQFENYMRESNYTANSSSNNGIDELDAIIKRIESQCAFEERKQRLIEDLEQIARTGKVEDTVHFQAGEIKEITDKHLLERIRVLQNELEKEMTEEDGSELSEFERERIEFRSTIEFPPNVSIMREAAVFVSKRILHLGRCPQPQQLLDAYLALAANFKYYLVPDILFLKLHVRADEFRNYEFLTLCGIPKMSL</sequence>
<keyword evidence="3" id="KW-1185">Reference proteome</keyword>